<protein>
    <submittedName>
        <fullName evidence="3">Uncharacterized protein</fullName>
    </submittedName>
</protein>
<feature type="transmembrane region" description="Helical" evidence="2">
    <location>
        <begin position="52"/>
        <end position="69"/>
    </location>
</feature>
<evidence type="ECO:0000313" key="3">
    <source>
        <dbReference type="EMBL" id="AKB28001.1"/>
    </source>
</evidence>
<name>A0A0E3L869_9EURY</name>
<evidence type="ECO:0000256" key="1">
    <source>
        <dbReference type="SAM" id="MobiDB-lite"/>
    </source>
</evidence>
<feature type="transmembrane region" description="Helical" evidence="2">
    <location>
        <begin position="100"/>
        <end position="118"/>
    </location>
</feature>
<proteinExistence type="predicted"/>
<dbReference type="RefSeq" id="WP_048171084.1">
    <property type="nucleotide sequence ID" value="NZ_CP009506.1"/>
</dbReference>
<feature type="region of interest" description="Disordered" evidence="1">
    <location>
        <begin position="1"/>
        <end position="21"/>
    </location>
</feature>
<evidence type="ECO:0000313" key="4">
    <source>
        <dbReference type="Proteomes" id="UP000033111"/>
    </source>
</evidence>
<keyword evidence="4" id="KW-1185">Reference proteome</keyword>
<dbReference type="AlphaFoldDB" id="A0A0E3L869"/>
<gene>
    <name evidence="3" type="ORF">MSSIT_1282</name>
</gene>
<dbReference type="PATRIC" id="fig|1434120.4.peg.1638"/>
<evidence type="ECO:0000256" key="2">
    <source>
        <dbReference type="SAM" id="Phobius"/>
    </source>
</evidence>
<keyword evidence="2" id="KW-0472">Membrane</keyword>
<dbReference type="HOGENOM" id="CLU_143269_0_0_2"/>
<keyword evidence="2" id="KW-0812">Transmembrane</keyword>
<reference evidence="3 4" key="1">
    <citation type="submission" date="2014-07" db="EMBL/GenBank/DDBJ databases">
        <title>Methanogenic archaea and the global carbon cycle.</title>
        <authorList>
            <person name="Henriksen J.R."/>
            <person name="Luke J."/>
            <person name="Reinhart S."/>
            <person name="Benedict M.N."/>
            <person name="Youngblut N.D."/>
            <person name="Metcalf M.E."/>
            <person name="Whitaker R.J."/>
            <person name="Metcalf W.W."/>
        </authorList>
    </citation>
    <scope>NUCLEOTIDE SEQUENCE [LARGE SCALE GENOMIC DNA]</scope>
    <source>
        <strain evidence="3 4">T4/M</strain>
    </source>
</reference>
<dbReference type="OrthoDB" id="136384at2157"/>
<dbReference type="GeneID" id="24860102"/>
<dbReference type="KEGG" id="msw:MSSIT_1282"/>
<feature type="transmembrane region" description="Helical" evidence="2">
    <location>
        <begin position="30"/>
        <end position="46"/>
    </location>
</feature>
<keyword evidence="2" id="KW-1133">Transmembrane helix</keyword>
<accession>A0A0E3L869</accession>
<dbReference type="Proteomes" id="UP000033111">
    <property type="component" value="Chromosome"/>
</dbReference>
<sequence>MDREAEKEKRDNSSDRDDGKAAGKSKYEKLYVILVAILVAAVFFYTLYIGQLLWGVVIDLLILRLYYYMQQEKRYFRECDLNEDEAGIPHDAGMKRRVRLANIFLALFVLVLGVYSYLTFQFVWGLVVGLMVLLYVHMLLFSGKNL</sequence>
<feature type="transmembrane region" description="Helical" evidence="2">
    <location>
        <begin position="124"/>
        <end position="141"/>
    </location>
</feature>
<dbReference type="EMBL" id="CP009506">
    <property type="protein sequence ID" value="AKB28001.1"/>
    <property type="molecule type" value="Genomic_DNA"/>
</dbReference>
<organism evidence="3 4">
    <name type="scientific">Methanosarcina siciliae T4/M</name>
    <dbReference type="NCBI Taxonomy" id="1434120"/>
    <lineage>
        <taxon>Archaea</taxon>
        <taxon>Methanobacteriati</taxon>
        <taxon>Methanobacteriota</taxon>
        <taxon>Stenosarchaea group</taxon>
        <taxon>Methanomicrobia</taxon>
        <taxon>Methanosarcinales</taxon>
        <taxon>Methanosarcinaceae</taxon>
        <taxon>Methanosarcina</taxon>
    </lineage>
</organism>